<organism evidence="2 3">
    <name type="scientific">Ambispora leptoticha</name>
    <dbReference type="NCBI Taxonomy" id="144679"/>
    <lineage>
        <taxon>Eukaryota</taxon>
        <taxon>Fungi</taxon>
        <taxon>Fungi incertae sedis</taxon>
        <taxon>Mucoromycota</taxon>
        <taxon>Glomeromycotina</taxon>
        <taxon>Glomeromycetes</taxon>
        <taxon>Archaeosporales</taxon>
        <taxon>Ambisporaceae</taxon>
        <taxon>Ambispora</taxon>
    </lineage>
</organism>
<keyword evidence="1" id="KW-0175">Coiled coil</keyword>
<accession>A0A9N9G3G0</accession>
<proteinExistence type="predicted"/>
<keyword evidence="3" id="KW-1185">Reference proteome</keyword>
<dbReference type="AlphaFoldDB" id="A0A9N9G3G0"/>
<evidence type="ECO:0000313" key="3">
    <source>
        <dbReference type="Proteomes" id="UP000789508"/>
    </source>
</evidence>
<sequence length="146" mass="17857">NEPEDLLKRIGLLQHQKSIESNIIENLPKFQKFKGIFEFNNRNYSELYFRSKKEEKIAELEKDVKKEQQVKYDSHNQQFDLFHQEVEEKDEEINGLRKQIKQYQQKLMELEESKFKEPEKKFNDYLLLITYECKHTIKCVGRKNPW</sequence>
<dbReference type="EMBL" id="CAJVPS010002836">
    <property type="protein sequence ID" value="CAG8577329.1"/>
    <property type="molecule type" value="Genomic_DNA"/>
</dbReference>
<protein>
    <submittedName>
        <fullName evidence="2">3285_t:CDS:1</fullName>
    </submittedName>
</protein>
<dbReference type="Proteomes" id="UP000789508">
    <property type="component" value="Unassembled WGS sequence"/>
</dbReference>
<feature type="non-terminal residue" evidence="2">
    <location>
        <position position="146"/>
    </location>
</feature>
<comment type="caution">
    <text evidence="2">The sequence shown here is derived from an EMBL/GenBank/DDBJ whole genome shotgun (WGS) entry which is preliminary data.</text>
</comment>
<evidence type="ECO:0000256" key="1">
    <source>
        <dbReference type="SAM" id="Coils"/>
    </source>
</evidence>
<name>A0A9N9G3G0_9GLOM</name>
<reference evidence="2" key="1">
    <citation type="submission" date="2021-06" db="EMBL/GenBank/DDBJ databases">
        <authorList>
            <person name="Kallberg Y."/>
            <person name="Tangrot J."/>
            <person name="Rosling A."/>
        </authorList>
    </citation>
    <scope>NUCLEOTIDE SEQUENCE</scope>
    <source>
        <strain evidence="2">FL130A</strain>
    </source>
</reference>
<feature type="coiled-coil region" evidence="1">
    <location>
        <begin position="50"/>
        <end position="113"/>
    </location>
</feature>
<gene>
    <name evidence="2" type="ORF">ALEPTO_LOCUS7093</name>
</gene>
<evidence type="ECO:0000313" key="2">
    <source>
        <dbReference type="EMBL" id="CAG8577329.1"/>
    </source>
</evidence>